<dbReference type="PANTHER" id="PTHR17985:SF16">
    <property type="entry name" value="TRANSPORT_GOLGI ORGANIZATION-LIKE PROTEIN (DUF833)"/>
    <property type="match status" value="1"/>
</dbReference>
<dbReference type="FunCoup" id="A0A059ANV4">
    <property type="interactions" value="997"/>
</dbReference>
<proteinExistence type="predicted"/>
<accession>A0A059ANV4</accession>
<dbReference type="EMBL" id="KK198761">
    <property type="protein sequence ID" value="KCW55677.1"/>
    <property type="molecule type" value="Genomic_DNA"/>
</dbReference>
<organism evidence="1">
    <name type="scientific">Eucalyptus grandis</name>
    <name type="common">Flooded gum</name>
    <dbReference type="NCBI Taxonomy" id="71139"/>
    <lineage>
        <taxon>Eukaryota</taxon>
        <taxon>Viridiplantae</taxon>
        <taxon>Streptophyta</taxon>
        <taxon>Embryophyta</taxon>
        <taxon>Tracheophyta</taxon>
        <taxon>Spermatophyta</taxon>
        <taxon>Magnoliopsida</taxon>
        <taxon>eudicotyledons</taxon>
        <taxon>Gunneridae</taxon>
        <taxon>Pentapetalae</taxon>
        <taxon>rosids</taxon>
        <taxon>malvids</taxon>
        <taxon>Myrtales</taxon>
        <taxon>Myrtaceae</taxon>
        <taxon>Myrtoideae</taxon>
        <taxon>Eucalypteae</taxon>
        <taxon>Eucalyptus</taxon>
    </lineage>
</organism>
<dbReference type="OMA" id="FAWRPGH"/>
<protein>
    <recommendedName>
        <fullName evidence="2">Transport and Golgi organization protein 2 homolog</fullName>
    </recommendedName>
</protein>
<reference evidence="1" key="1">
    <citation type="submission" date="2013-07" db="EMBL/GenBank/DDBJ databases">
        <title>The genome of Eucalyptus grandis.</title>
        <authorList>
            <person name="Schmutz J."/>
            <person name="Hayes R."/>
            <person name="Myburg A."/>
            <person name="Tuskan G."/>
            <person name="Grattapaglia D."/>
            <person name="Rokhsar D.S."/>
        </authorList>
    </citation>
    <scope>NUCLEOTIDE SEQUENCE</scope>
    <source>
        <tissue evidence="1">Leaf extractions</tissue>
    </source>
</reference>
<dbReference type="InParanoid" id="A0A059ANV4"/>
<dbReference type="eggNOG" id="KOG2342">
    <property type="taxonomic scope" value="Eukaryota"/>
</dbReference>
<gene>
    <name evidence="1" type="ORF">EUGRSUZ_I01528</name>
</gene>
<evidence type="ECO:0008006" key="2">
    <source>
        <dbReference type="Google" id="ProtNLM"/>
    </source>
</evidence>
<evidence type="ECO:0000313" key="1">
    <source>
        <dbReference type="EMBL" id="KCW55677.1"/>
    </source>
</evidence>
<dbReference type="PANTHER" id="PTHR17985">
    <property type="entry name" value="SER/THR-RICH PROTEIN T10 IN DGCR REGION"/>
    <property type="match status" value="1"/>
</dbReference>
<dbReference type="Pfam" id="PF05742">
    <property type="entry name" value="TANGO2"/>
    <property type="match status" value="1"/>
</dbReference>
<dbReference type="AlphaFoldDB" id="A0A059ANV4"/>
<sequence length="332" mass="37347">MVLKIVIRWRNRNGEFVHSKLSIMRIPLCESYDSKVTTQSTARGPSWGVQLHDFLALGTETSKAMCIAVFLWRAHPLYPFFLLHNRDEYRSRPTEPVAWWDNGEILGGRDGLAGGTWLACSRSGKIAFVTNVTEVGNVPEPKSRGELPIRFLESKKNPMEFAEEVVMEAHQYNGFNLILVDLSCKSMIYVTNRPKDDQALVSEVPPGIHVLATASLDTPWPKAVRLRTNFEKFLEKHGGGELPAKEMADTLMTDATKADKTTLPGIYSIEFEYPLSSIFVEVNTEQGPYSTRSMSAVSAKTSGEVAFYEKYLEEESWIEHTESYMVEHTGNG</sequence>
<name>A0A059ANV4_EUCGR</name>
<dbReference type="Gramene" id="KCW55677">
    <property type="protein sequence ID" value="KCW55677"/>
    <property type="gene ID" value="EUGRSUZ_I01528"/>
</dbReference>
<dbReference type="InterPro" id="IPR008551">
    <property type="entry name" value="TANGO2"/>
</dbReference>